<sequence>MLFEIITKTLCSLIWKIACPYFHITNFANTLNVRINCYCPFEELSSLSKSQYLSSTQQQELTVEYIEDFDDDDDLDELDSRRFSRRVPMLLLILCLDCRYLLLIPLSSFKMYSFLAFTWMDGRYFYVDDHLRETAYEILLAAAGPSDARRPHCTIEGNKEGEDIWINDEAGL</sequence>
<organism evidence="1 2">
    <name type="scientific">Solanum pennellii</name>
    <name type="common">Tomato</name>
    <name type="synonym">Lycopersicon pennellii</name>
    <dbReference type="NCBI Taxonomy" id="28526"/>
    <lineage>
        <taxon>Eukaryota</taxon>
        <taxon>Viridiplantae</taxon>
        <taxon>Streptophyta</taxon>
        <taxon>Embryophyta</taxon>
        <taxon>Tracheophyta</taxon>
        <taxon>Spermatophyta</taxon>
        <taxon>Magnoliopsida</taxon>
        <taxon>eudicotyledons</taxon>
        <taxon>Gunneridae</taxon>
        <taxon>Pentapetalae</taxon>
        <taxon>asterids</taxon>
        <taxon>lamiids</taxon>
        <taxon>Solanales</taxon>
        <taxon>Solanaceae</taxon>
        <taxon>Solanoideae</taxon>
        <taxon>Solaneae</taxon>
        <taxon>Solanum</taxon>
        <taxon>Solanum subgen. Lycopersicon</taxon>
    </lineage>
</organism>
<dbReference type="Proteomes" id="UP000694930">
    <property type="component" value="Chromosome 2"/>
</dbReference>
<evidence type="ECO:0000313" key="1">
    <source>
        <dbReference type="Proteomes" id="UP000694930"/>
    </source>
</evidence>
<dbReference type="GeneID" id="107009354"/>
<proteinExistence type="predicted"/>
<gene>
    <name evidence="2" type="primary">LOC107009354</name>
</gene>
<evidence type="ECO:0000313" key="2">
    <source>
        <dbReference type="RefSeq" id="XP_015064157.1"/>
    </source>
</evidence>
<dbReference type="RefSeq" id="XP_015064157.1">
    <property type="nucleotide sequence ID" value="XM_015208671.2"/>
</dbReference>
<protein>
    <submittedName>
        <fullName evidence="2">Protein unc-13 homolog isoform X1</fullName>
    </submittedName>
</protein>
<reference evidence="2" key="2">
    <citation type="submission" date="2025-08" db="UniProtKB">
        <authorList>
            <consortium name="RefSeq"/>
        </authorList>
    </citation>
    <scope>IDENTIFICATION</scope>
</reference>
<reference evidence="1" key="1">
    <citation type="journal article" date="2014" name="Nat. Genet.">
        <title>The genome of the stress-tolerant wild tomato species Solanum pennellii.</title>
        <authorList>
            <person name="Bolger A."/>
            <person name="Scossa F."/>
            <person name="Bolger M.E."/>
            <person name="Lanz C."/>
            <person name="Maumus F."/>
            <person name="Tohge T."/>
            <person name="Quesneville H."/>
            <person name="Alseekh S."/>
            <person name="Sorensen I."/>
            <person name="Lichtenstein G."/>
            <person name="Fich E.A."/>
            <person name="Conte M."/>
            <person name="Keller H."/>
            <person name="Schneeberger K."/>
            <person name="Schwacke R."/>
            <person name="Ofner I."/>
            <person name="Vrebalov J."/>
            <person name="Xu Y."/>
            <person name="Osorio S."/>
            <person name="Aflitos S.A."/>
            <person name="Schijlen E."/>
            <person name="Jimenez-Gomez J.M."/>
            <person name="Ryngajllo M."/>
            <person name="Kimura S."/>
            <person name="Kumar R."/>
            <person name="Koenig D."/>
            <person name="Headland L.R."/>
            <person name="Maloof J.N."/>
            <person name="Sinha N."/>
            <person name="van Ham R.C."/>
            <person name="Lankhorst R.K."/>
            <person name="Mao L."/>
            <person name="Vogel A."/>
            <person name="Arsova B."/>
            <person name="Panstruga R."/>
            <person name="Fei Z."/>
            <person name="Rose J.K."/>
            <person name="Zamir D."/>
            <person name="Carrari F."/>
            <person name="Giovannoni J.J."/>
            <person name="Weigel D."/>
            <person name="Usadel B."/>
            <person name="Fernie A.R."/>
        </authorList>
    </citation>
    <scope>NUCLEOTIDE SEQUENCE [LARGE SCALE GENOMIC DNA]</scope>
    <source>
        <strain evidence="1">cv. LA0716</strain>
    </source>
</reference>
<name>A0ABM1G0D8_SOLPN</name>
<keyword evidence="1" id="KW-1185">Reference proteome</keyword>
<accession>A0ABM1G0D8</accession>